<evidence type="ECO:0000313" key="2">
    <source>
        <dbReference type="Proteomes" id="UP000032427"/>
    </source>
</evidence>
<accession>A0A090IEB8</accession>
<dbReference type="Proteomes" id="UP000032427">
    <property type="component" value="Plasmid pAWOD150"/>
</dbReference>
<dbReference type="InterPro" id="IPR019650">
    <property type="entry name" value="DUF2513"/>
</dbReference>
<dbReference type="OrthoDB" id="307608at2"/>
<gene>
    <name evidence="1" type="ORF">AWOD_p150_12</name>
</gene>
<dbReference type="Pfam" id="PF10711">
    <property type="entry name" value="DUF2513"/>
    <property type="match status" value="1"/>
</dbReference>
<dbReference type="AlphaFoldDB" id="A0A090IEB8"/>
<proteinExistence type="predicted"/>
<dbReference type="KEGG" id="awd:AWOD_p150_12"/>
<reference evidence="2" key="1">
    <citation type="submission" date="2014-09" db="EMBL/GenBank/DDBJ databases">
        <authorList>
            <person name="Hjerde E."/>
        </authorList>
    </citation>
    <scope>NUCLEOTIDE SEQUENCE [LARGE SCALE GENOMIC DNA]</scope>
    <source>
        <strain evidence="2">06/09/139</strain>
        <plasmid evidence="2">pAWOD150</plasmid>
    </source>
</reference>
<organism evidence="1 2">
    <name type="scientific">Aliivibrio wodanis</name>
    <dbReference type="NCBI Taxonomy" id="80852"/>
    <lineage>
        <taxon>Bacteria</taxon>
        <taxon>Pseudomonadati</taxon>
        <taxon>Pseudomonadota</taxon>
        <taxon>Gammaproteobacteria</taxon>
        <taxon>Vibrionales</taxon>
        <taxon>Vibrionaceae</taxon>
        <taxon>Aliivibrio</taxon>
    </lineage>
</organism>
<geneLocation type="plasmid" evidence="1 2">
    <name>pAWOD150</name>
</geneLocation>
<dbReference type="PATRIC" id="fig|80852.17.peg.4136"/>
<dbReference type="EMBL" id="LN554849">
    <property type="protein sequence ID" value="CED58024.1"/>
    <property type="molecule type" value="Genomic_DNA"/>
</dbReference>
<evidence type="ECO:0008006" key="3">
    <source>
        <dbReference type="Google" id="ProtNLM"/>
    </source>
</evidence>
<keyword evidence="1" id="KW-0614">Plasmid</keyword>
<evidence type="ECO:0000313" key="1">
    <source>
        <dbReference type="EMBL" id="CED58024.1"/>
    </source>
</evidence>
<name>A0A090IEB8_9GAMM</name>
<protein>
    <recommendedName>
        <fullName evidence="3">DUF2513 domain-containing protein</fullName>
    </recommendedName>
</protein>
<dbReference type="HOGENOM" id="CLU_139712_2_1_6"/>
<sequence length="137" mass="15839">MSIHYNMRLFDYRRVTLKRDMELIRSLLLAIEESPNDYTFDNYDGGVVRYHEALLVEKGLVEGSISKEKIGIEPPSVRIYKLTWDGHEFIDNLRDENVWNSIKSDFKEASFSTIAKVSKDLAEGFAKKKIEAILGHI</sequence>
<keyword evidence="2" id="KW-1185">Reference proteome</keyword>